<gene>
    <name evidence="2" type="ORF">SEVIR_4G119601v2</name>
</gene>
<dbReference type="Gramene" id="TKW21447">
    <property type="protein sequence ID" value="TKW21447"/>
    <property type="gene ID" value="SEVIR_4G119601v2"/>
</dbReference>
<dbReference type="Gramene" id="TKW21449">
    <property type="protein sequence ID" value="TKW21449"/>
    <property type="gene ID" value="SEVIR_4G119601v2"/>
</dbReference>
<proteinExistence type="predicted"/>
<evidence type="ECO:0000256" key="1">
    <source>
        <dbReference type="SAM" id="MobiDB-lite"/>
    </source>
</evidence>
<organism evidence="2 3">
    <name type="scientific">Setaria viridis</name>
    <name type="common">Green bristlegrass</name>
    <name type="synonym">Setaria italica subsp. viridis</name>
    <dbReference type="NCBI Taxonomy" id="4556"/>
    <lineage>
        <taxon>Eukaryota</taxon>
        <taxon>Viridiplantae</taxon>
        <taxon>Streptophyta</taxon>
        <taxon>Embryophyta</taxon>
        <taxon>Tracheophyta</taxon>
        <taxon>Spermatophyta</taxon>
        <taxon>Magnoliopsida</taxon>
        <taxon>Liliopsida</taxon>
        <taxon>Poales</taxon>
        <taxon>Poaceae</taxon>
        <taxon>PACMAD clade</taxon>
        <taxon>Panicoideae</taxon>
        <taxon>Panicodae</taxon>
        <taxon>Paniceae</taxon>
        <taxon>Cenchrinae</taxon>
        <taxon>Setaria</taxon>
    </lineage>
</organism>
<dbReference type="EMBL" id="CM016555">
    <property type="protein sequence ID" value="TKW21447.1"/>
    <property type="molecule type" value="Genomic_DNA"/>
</dbReference>
<accession>A0A4U6V3R1</accession>
<evidence type="ECO:0000313" key="2">
    <source>
        <dbReference type="EMBL" id="TKW21449.1"/>
    </source>
</evidence>
<dbReference type="EMBL" id="CM016555">
    <property type="protein sequence ID" value="TKW21449.1"/>
    <property type="molecule type" value="Genomic_DNA"/>
</dbReference>
<reference evidence="2 3" key="1">
    <citation type="submission" date="2019-03" db="EMBL/GenBank/DDBJ databases">
        <title>WGS assembly of Setaria viridis.</title>
        <authorList>
            <person name="Huang P."/>
            <person name="Jenkins J."/>
            <person name="Grimwood J."/>
            <person name="Barry K."/>
            <person name="Healey A."/>
            <person name="Mamidi S."/>
            <person name="Sreedasyam A."/>
            <person name="Shu S."/>
            <person name="Feldman M."/>
            <person name="Wu J."/>
            <person name="Yu Y."/>
            <person name="Chen C."/>
            <person name="Johnson J."/>
            <person name="Rokhsar D."/>
            <person name="Baxter I."/>
            <person name="Schmutz J."/>
            <person name="Brutnell T."/>
            <person name="Kellogg E."/>
        </authorList>
    </citation>
    <scope>NUCLEOTIDE SEQUENCE [LARGE SCALE GENOMIC DNA]</scope>
    <source>
        <strain evidence="3">cv. A10</strain>
    </source>
</reference>
<dbReference type="Proteomes" id="UP000298652">
    <property type="component" value="Chromosome 4"/>
</dbReference>
<dbReference type="AlphaFoldDB" id="A0A4U6V3R1"/>
<sequence length="109" mass="11998">MLDPPQELIGSLPAPARSTSRWRHDVDGGASWWRRHGSGGIRSSLGPVRCSMQVHSCGSGEGRSYMDQDCPISCPYPLQITTPCSKLLSSSYFPLRPRIPAAHTCKNMR</sequence>
<feature type="region of interest" description="Disordered" evidence="1">
    <location>
        <begin position="1"/>
        <end position="23"/>
    </location>
</feature>
<name>A0A4U6V3R1_SETVI</name>
<keyword evidence="3" id="KW-1185">Reference proteome</keyword>
<dbReference type="EMBL" id="CM016555">
    <property type="protein sequence ID" value="TKW21450.1"/>
    <property type="molecule type" value="Genomic_DNA"/>
</dbReference>
<protein>
    <submittedName>
        <fullName evidence="2">Uncharacterized protein</fullName>
    </submittedName>
</protein>
<evidence type="ECO:0000313" key="3">
    <source>
        <dbReference type="Proteomes" id="UP000298652"/>
    </source>
</evidence>
<dbReference type="Gramene" id="TKW21450">
    <property type="protein sequence ID" value="TKW21450"/>
    <property type="gene ID" value="SEVIR_4G119601v2"/>
</dbReference>